<proteinExistence type="predicted"/>
<evidence type="ECO:0000313" key="1">
    <source>
        <dbReference type="EMBL" id="GAG05849.1"/>
    </source>
</evidence>
<accession>X0UJ82</accession>
<gene>
    <name evidence="1" type="ORF">S01H1_40411</name>
</gene>
<dbReference type="AlphaFoldDB" id="X0UJ82"/>
<dbReference type="EMBL" id="BARS01025590">
    <property type="protein sequence ID" value="GAG05849.1"/>
    <property type="molecule type" value="Genomic_DNA"/>
</dbReference>
<reference evidence="1" key="1">
    <citation type="journal article" date="2014" name="Front. Microbiol.">
        <title>High frequency of phylogenetically diverse reductive dehalogenase-homologous genes in deep subseafloor sedimentary metagenomes.</title>
        <authorList>
            <person name="Kawai M."/>
            <person name="Futagami T."/>
            <person name="Toyoda A."/>
            <person name="Takaki Y."/>
            <person name="Nishi S."/>
            <person name="Hori S."/>
            <person name="Arai W."/>
            <person name="Tsubouchi T."/>
            <person name="Morono Y."/>
            <person name="Uchiyama I."/>
            <person name="Ito T."/>
            <person name="Fujiyama A."/>
            <person name="Inagaki F."/>
            <person name="Takami H."/>
        </authorList>
    </citation>
    <scope>NUCLEOTIDE SEQUENCE</scope>
    <source>
        <strain evidence="1">Expedition CK06-06</strain>
    </source>
</reference>
<feature type="non-terminal residue" evidence="1">
    <location>
        <position position="1"/>
    </location>
</feature>
<comment type="caution">
    <text evidence="1">The sequence shown here is derived from an EMBL/GenBank/DDBJ whole genome shotgun (WGS) entry which is preliminary data.</text>
</comment>
<organism evidence="1">
    <name type="scientific">marine sediment metagenome</name>
    <dbReference type="NCBI Taxonomy" id="412755"/>
    <lineage>
        <taxon>unclassified sequences</taxon>
        <taxon>metagenomes</taxon>
        <taxon>ecological metagenomes</taxon>
    </lineage>
</organism>
<name>X0UJ82_9ZZZZ</name>
<protein>
    <submittedName>
        <fullName evidence="1">Uncharacterized protein</fullName>
    </submittedName>
</protein>
<sequence length="100" mass="11889">EKQYSHIFPAIHPDIKGKEFYIEDSDSYEEYMGKNPDALKELKLDRNQKRSILNFINGKRSITKIRNWVIAETENDLDFKTLTKYLDFLKSISWITESDL</sequence>